<accession>A0A9D5JWA0</accession>
<name>A0A9D5JWA0_9BACT</name>
<proteinExistence type="predicted"/>
<dbReference type="Proteomes" id="UP000649604">
    <property type="component" value="Unassembled WGS sequence"/>
</dbReference>
<reference evidence="1" key="1">
    <citation type="submission" date="2019-11" db="EMBL/GenBank/DDBJ databases">
        <title>Microbial mats filling the niche in hypersaline microbial mats.</title>
        <authorList>
            <person name="Wong H.L."/>
            <person name="Macleod F.I."/>
            <person name="White R.A. III"/>
            <person name="Burns B.P."/>
        </authorList>
    </citation>
    <scope>NUCLEOTIDE SEQUENCE</scope>
    <source>
        <strain evidence="1">Rbin_158</strain>
    </source>
</reference>
<sequence>MIQATEAISISISPEQIIAAVKQMKQAQREAFIEDLLAAVSPAYLESIREAREDYQTGRVSSHAEVFE</sequence>
<protein>
    <submittedName>
        <fullName evidence="1">Uncharacterized protein</fullName>
    </submittedName>
</protein>
<comment type="caution">
    <text evidence="1">The sequence shown here is derived from an EMBL/GenBank/DDBJ whole genome shotgun (WGS) entry which is preliminary data.</text>
</comment>
<dbReference type="AlphaFoldDB" id="A0A9D5JWA0"/>
<evidence type="ECO:0000313" key="1">
    <source>
        <dbReference type="EMBL" id="MBD3325315.1"/>
    </source>
</evidence>
<evidence type="ECO:0000313" key="2">
    <source>
        <dbReference type="Proteomes" id="UP000649604"/>
    </source>
</evidence>
<organism evidence="1 2">
    <name type="scientific">candidate division KSB3 bacterium</name>
    <dbReference type="NCBI Taxonomy" id="2044937"/>
    <lineage>
        <taxon>Bacteria</taxon>
        <taxon>candidate division KSB3</taxon>
    </lineage>
</organism>
<gene>
    <name evidence="1" type="ORF">GF339_12065</name>
</gene>
<dbReference type="EMBL" id="WJJP01000392">
    <property type="protein sequence ID" value="MBD3325315.1"/>
    <property type="molecule type" value="Genomic_DNA"/>
</dbReference>